<reference evidence="2" key="2">
    <citation type="submission" date="2020-06" db="EMBL/GenBank/DDBJ databases">
        <title>Helianthus annuus Genome sequencing and assembly Release 2.</title>
        <authorList>
            <person name="Gouzy J."/>
            <person name="Langlade N."/>
            <person name="Munos S."/>
        </authorList>
    </citation>
    <scope>NUCLEOTIDE SEQUENCE</scope>
    <source>
        <tissue evidence="2">Leaves</tissue>
    </source>
</reference>
<dbReference type="Proteomes" id="UP000215914">
    <property type="component" value="Unassembled WGS sequence"/>
</dbReference>
<protein>
    <submittedName>
        <fullName evidence="2">Uncharacterized protein</fullName>
    </submittedName>
</protein>
<organism evidence="2 3">
    <name type="scientific">Helianthus annuus</name>
    <name type="common">Common sunflower</name>
    <dbReference type="NCBI Taxonomy" id="4232"/>
    <lineage>
        <taxon>Eukaryota</taxon>
        <taxon>Viridiplantae</taxon>
        <taxon>Streptophyta</taxon>
        <taxon>Embryophyta</taxon>
        <taxon>Tracheophyta</taxon>
        <taxon>Spermatophyta</taxon>
        <taxon>Magnoliopsida</taxon>
        <taxon>eudicotyledons</taxon>
        <taxon>Gunneridae</taxon>
        <taxon>Pentapetalae</taxon>
        <taxon>asterids</taxon>
        <taxon>campanulids</taxon>
        <taxon>Asterales</taxon>
        <taxon>Asteraceae</taxon>
        <taxon>Asteroideae</taxon>
        <taxon>Heliantheae alliance</taxon>
        <taxon>Heliantheae</taxon>
        <taxon>Helianthus</taxon>
    </lineage>
</organism>
<comment type="caution">
    <text evidence="2">The sequence shown here is derived from an EMBL/GenBank/DDBJ whole genome shotgun (WGS) entry which is preliminary data.</text>
</comment>
<feature type="region of interest" description="Disordered" evidence="1">
    <location>
        <begin position="152"/>
        <end position="173"/>
    </location>
</feature>
<keyword evidence="3" id="KW-1185">Reference proteome</keyword>
<dbReference type="EMBL" id="MNCJ02000318">
    <property type="protein sequence ID" value="KAF5814412.1"/>
    <property type="molecule type" value="Genomic_DNA"/>
</dbReference>
<name>A0A9K3JGA8_HELAN</name>
<evidence type="ECO:0000256" key="1">
    <source>
        <dbReference type="SAM" id="MobiDB-lite"/>
    </source>
</evidence>
<reference evidence="2" key="1">
    <citation type="journal article" date="2017" name="Nature">
        <title>The sunflower genome provides insights into oil metabolism, flowering and Asterid evolution.</title>
        <authorList>
            <person name="Badouin H."/>
            <person name="Gouzy J."/>
            <person name="Grassa C.J."/>
            <person name="Murat F."/>
            <person name="Staton S.E."/>
            <person name="Cottret L."/>
            <person name="Lelandais-Briere C."/>
            <person name="Owens G.L."/>
            <person name="Carrere S."/>
            <person name="Mayjonade B."/>
            <person name="Legrand L."/>
            <person name="Gill N."/>
            <person name="Kane N.C."/>
            <person name="Bowers J.E."/>
            <person name="Hubner S."/>
            <person name="Bellec A."/>
            <person name="Berard A."/>
            <person name="Berges H."/>
            <person name="Blanchet N."/>
            <person name="Boniface M.C."/>
            <person name="Brunel D."/>
            <person name="Catrice O."/>
            <person name="Chaidir N."/>
            <person name="Claudel C."/>
            <person name="Donnadieu C."/>
            <person name="Faraut T."/>
            <person name="Fievet G."/>
            <person name="Helmstetter N."/>
            <person name="King M."/>
            <person name="Knapp S.J."/>
            <person name="Lai Z."/>
            <person name="Le Paslier M.C."/>
            <person name="Lippi Y."/>
            <person name="Lorenzon L."/>
            <person name="Mandel J.R."/>
            <person name="Marage G."/>
            <person name="Marchand G."/>
            <person name="Marquand E."/>
            <person name="Bret-Mestries E."/>
            <person name="Morien E."/>
            <person name="Nambeesan S."/>
            <person name="Nguyen T."/>
            <person name="Pegot-Espagnet P."/>
            <person name="Pouilly N."/>
            <person name="Raftis F."/>
            <person name="Sallet E."/>
            <person name="Schiex T."/>
            <person name="Thomas J."/>
            <person name="Vandecasteele C."/>
            <person name="Vares D."/>
            <person name="Vear F."/>
            <person name="Vautrin S."/>
            <person name="Crespi M."/>
            <person name="Mangin B."/>
            <person name="Burke J.M."/>
            <person name="Salse J."/>
            <person name="Munos S."/>
            <person name="Vincourt P."/>
            <person name="Rieseberg L.H."/>
            <person name="Langlade N.B."/>
        </authorList>
    </citation>
    <scope>NUCLEOTIDE SEQUENCE</scope>
    <source>
        <tissue evidence="2">Leaves</tissue>
    </source>
</reference>
<feature type="region of interest" description="Disordered" evidence="1">
    <location>
        <begin position="42"/>
        <end position="131"/>
    </location>
</feature>
<evidence type="ECO:0000313" key="2">
    <source>
        <dbReference type="EMBL" id="KAF5814412.1"/>
    </source>
</evidence>
<dbReference type="Gramene" id="mRNA:HanXRQr2_Chr03g0110751">
    <property type="protein sequence ID" value="mRNA:HanXRQr2_Chr03g0110751"/>
    <property type="gene ID" value="HanXRQr2_Chr03g0110751"/>
</dbReference>
<gene>
    <name evidence="2" type="ORF">HanXRQr2_Chr03g0110751</name>
</gene>
<dbReference type="AlphaFoldDB" id="A0A9K3JGA8"/>
<sequence length="213" mass="23861">MLRLKVSLPTRFRRRKSLEEAILTPLLRNRFLKKPNYPIPAEPSYVINEDLPPSPPRALTSEQLESPKAAGDNEAEKSAEVEIPVAENPAEVAVESEKDVNSEATNVDAGYPKSPEVVTRDPEKEKYAQDIPVATSPSVACGSVPVNIEKIPAEDQGSFSHADKNSPIRPDETLGDYYYRTYSEKDASEIHAPVWNLKKDDTFSDWHVCRDWL</sequence>
<feature type="compositionally biased region" description="Basic and acidic residues" evidence="1">
    <location>
        <begin position="118"/>
        <end position="128"/>
    </location>
</feature>
<accession>A0A9K3JGA8</accession>
<proteinExistence type="predicted"/>
<feature type="compositionally biased region" description="Basic and acidic residues" evidence="1">
    <location>
        <begin position="161"/>
        <end position="172"/>
    </location>
</feature>
<evidence type="ECO:0000313" key="3">
    <source>
        <dbReference type="Proteomes" id="UP000215914"/>
    </source>
</evidence>